<dbReference type="AlphaFoldDB" id="A0A518C7L2"/>
<feature type="transmembrane region" description="Helical" evidence="1">
    <location>
        <begin position="24"/>
        <end position="48"/>
    </location>
</feature>
<gene>
    <name evidence="2" type="ORF">Pan97_22060</name>
</gene>
<accession>A0A518C7L2</accession>
<dbReference type="RefSeq" id="WP_144972357.1">
    <property type="nucleotide sequence ID" value="NZ_CP036289.1"/>
</dbReference>
<organism evidence="2 3">
    <name type="scientific">Bremerella volcania</name>
    <dbReference type="NCBI Taxonomy" id="2527984"/>
    <lineage>
        <taxon>Bacteria</taxon>
        <taxon>Pseudomonadati</taxon>
        <taxon>Planctomycetota</taxon>
        <taxon>Planctomycetia</taxon>
        <taxon>Pirellulales</taxon>
        <taxon>Pirellulaceae</taxon>
        <taxon>Bremerella</taxon>
    </lineage>
</organism>
<feature type="transmembrane region" description="Helical" evidence="1">
    <location>
        <begin position="60"/>
        <end position="86"/>
    </location>
</feature>
<dbReference type="KEGG" id="bvo:Pan97_22060"/>
<protein>
    <recommendedName>
        <fullName evidence="4">DUF4190 domain-containing protein</fullName>
    </recommendedName>
</protein>
<evidence type="ECO:0000256" key="1">
    <source>
        <dbReference type="SAM" id="Phobius"/>
    </source>
</evidence>
<evidence type="ECO:0000313" key="3">
    <source>
        <dbReference type="Proteomes" id="UP000318626"/>
    </source>
</evidence>
<evidence type="ECO:0000313" key="2">
    <source>
        <dbReference type="EMBL" id="QDU75182.1"/>
    </source>
</evidence>
<sequence length="206" mass="22657">MCSRPCHESNQCHHKKSSTNVLGAWGFGISLFGLLMTFGLLCPLGLLLSFFGLFAKKRGIAIAGTIIGGIGTTIVAIGVGSIAMAASAVHHYQVEVPKIEETRHVLDTACVEIESYRQENNKLPEGIEGNKLVLKFEDAYGNAVRYEPEDDGRFAIRSAGIDGKFDTSDDLRMLNTERALNEPIASHATNFHGHKWHVQKHRHCGW</sequence>
<keyword evidence="1" id="KW-1133">Transmembrane helix</keyword>
<proteinExistence type="predicted"/>
<name>A0A518C7L2_9BACT</name>
<keyword evidence="1" id="KW-0812">Transmembrane</keyword>
<dbReference type="OrthoDB" id="270731at2"/>
<reference evidence="3" key="1">
    <citation type="submission" date="2019-02" db="EMBL/GenBank/DDBJ databases">
        <title>Deep-cultivation of Planctomycetes and their phenomic and genomic characterization uncovers novel biology.</title>
        <authorList>
            <person name="Wiegand S."/>
            <person name="Jogler M."/>
            <person name="Boedeker C."/>
            <person name="Pinto D."/>
            <person name="Vollmers J."/>
            <person name="Rivas-Marin E."/>
            <person name="Kohn T."/>
            <person name="Peeters S.H."/>
            <person name="Heuer A."/>
            <person name="Rast P."/>
            <person name="Oberbeckmann S."/>
            <person name="Bunk B."/>
            <person name="Jeske O."/>
            <person name="Meyerdierks A."/>
            <person name="Storesund J.E."/>
            <person name="Kallscheuer N."/>
            <person name="Luecker S."/>
            <person name="Lage O.M."/>
            <person name="Pohl T."/>
            <person name="Merkel B.J."/>
            <person name="Hornburger P."/>
            <person name="Mueller R.-W."/>
            <person name="Bruemmer F."/>
            <person name="Labrenz M."/>
            <person name="Spormann A.M."/>
            <person name="Op den Camp H."/>
            <person name="Overmann J."/>
            <person name="Amann R."/>
            <person name="Jetten M.S.M."/>
            <person name="Mascher T."/>
            <person name="Medema M.H."/>
            <person name="Devos D.P."/>
            <person name="Kaster A.-K."/>
            <person name="Ovreas L."/>
            <person name="Rohde M."/>
            <person name="Galperin M.Y."/>
            <person name="Jogler C."/>
        </authorList>
    </citation>
    <scope>NUCLEOTIDE SEQUENCE [LARGE SCALE GENOMIC DNA]</scope>
    <source>
        <strain evidence="3">Pan97</strain>
    </source>
</reference>
<keyword evidence="1" id="KW-0472">Membrane</keyword>
<dbReference type="EMBL" id="CP036289">
    <property type="protein sequence ID" value="QDU75182.1"/>
    <property type="molecule type" value="Genomic_DNA"/>
</dbReference>
<dbReference type="Proteomes" id="UP000318626">
    <property type="component" value="Chromosome"/>
</dbReference>
<keyword evidence="3" id="KW-1185">Reference proteome</keyword>
<evidence type="ECO:0008006" key="4">
    <source>
        <dbReference type="Google" id="ProtNLM"/>
    </source>
</evidence>